<dbReference type="Proteomes" id="UP000830198">
    <property type="component" value="Chromosome"/>
</dbReference>
<evidence type="ECO:0000313" key="1">
    <source>
        <dbReference type="EMBL" id="UPK68039.1"/>
    </source>
</evidence>
<evidence type="ECO:0000313" key="2">
    <source>
        <dbReference type="Proteomes" id="UP000830198"/>
    </source>
</evidence>
<dbReference type="Pfam" id="PF19514">
    <property type="entry name" value="MobC_2"/>
    <property type="match status" value="1"/>
</dbReference>
<proteinExistence type="predicted"/>
<organism evidence="1 2">
    <name type="scientific">Chitinophaga filiformis</name>
    <name type="common">Myxococcus filiformis</name>
    <name type="synonym">Flexibacter filiformis</name>
    <dbReference type="NCBI Taxonomy" id="104663"/>
    <lineage>
        <taxon>Bacteria</taxon>
        <taxon>Pseudomonadati</taxon>
        <taxon>Bacteroidota</taxon>
        <taxon>Chitinophagia</taxon>
        <taxon>Chitinophagales</taxon>
        <taxon>Chitinophagaceae</taxon>
        <taxon>Chitinophaga</taxon>
    </lineage>
</organism>
<keyword evidence="2" id="KW-1185">Reference proteome</keyword>
<accession>A0ABY4HYF1</accession>
<gene>
    <name evidence="1" type="primary">mobC</name>
    <name evidence="1" type="ORF">MYF79_24100</name>
</gene>
<reference evidence="1 2" key="1">
    <citation type="submission" date="2022-04" db="EMBL/GenBank/DDBJ databases">
        <title>The arsenic-methylating capacity of Chitinophaga filiformis YT5 during chitin decomposition.</title>
        <authorList>
            <person name="Chen G."/>
            <person name="Liang Y."/>
        </authorList>
    </citation>
    <scope>NUCLEOTIDE SEQUENCE [LARGE SCALE GENOMIC DNA]</scope>
    <source>
        <strain evidence="1 2">YT5</strain>
    </source>
</reference>
<dbReference type="InterPro" id="IPR045788">
    <property type="entry name" value="MobC_2"/>
</dbReference>
<dbReference type="RefSeq" id="WP_247810380.1">
    <property type="nucleotide sequence ID" value="NZ_CP095855.1"/>
</dbReference>
<protein>
    <submittedName>
        <fullName evidence="1">Plasmid mobilization relaxosome protein MobC</fullName>
    </submittedName>
</protein>
<dbReference type="EMBL" id="CP095855">
    <property type="protein sequence ID" value="UPK68039.1"/>
    <property type="molecule type" value="Genomic_DNA"/>
</dbReference>
<name>A0ABY4HYF1_CHIFI</name>
<sequence length="134" mass="15201">MPRKKVPQQEALAYDVKTRINQYHFDRLQRLLASSRCKNMSGLLRIIICERPLTVYTKDDSLGTVMEELVKVRKEMNAIGVNINQLARQINAAPDHAGKLLHTLALPSLLQQVSATTQQLIPTIEALAEKWLQK</sequence>